<comment type="subcellular location">
    <subcellularLocation>
        <location evidence="1">Cell envelope</location>
    </subcellularLocation>
</comment>
<dbReference type="EMBL" id="QXML01000013">
    <property type="protein sequence ID" value="RIW12566.1"/>
    <property type="molecule type" value="Genomic_DNA"/>
</dbReference>
<organism evidence="5 6">
    <name type="scientific">Algoriphagus lacus</name>
    <dbReference type="NCBI Taxonomy" id="2056311"/>
    <lineage>
        <taxon>Bacteria</taxon>
        <taxon>Pseudomonadati</taxon>
        <taxon>Bacteroidota</taxon>
        <taxon>Cytophagia</taxon>
        <taxon>Cytophagales</taxon>
        <taxon>Cyclobacteriaceae</taxon>
        <taxon>Algoriphagus</taxon>
    </lineage>
</organism>
<feature type="domain" description="YknX-like barrel-sandwich hybrid" evidence="4">
    <location>
        <begin position="64"/>
        <end position="225"/>
    </location>
</feature>
<dbReference type="PANTHER" id="PTHR32347:SF14">
    <property type="entry name" value="EFFLUX SYSTEM COMPONENT YKNX-RELATED"/>
    <property type="match status" value="1"/>
</dbReference>
<dbReference type="Gene3D" id="2.40.50.100">
    <property type="match status" value="1"/>
</dbReference>
<evidence type="ECO:0000259" key="3">
    <source>
        <dbReference type="Pfam" id="PF25954"/>
    </source>
</evidence>
<dbReference type="PROSITE" id="PS51257">
    <property type="entry name" value="PROKAR_LIPOPROTEIN"/>
    <property type="match status" value="1"/>
</dbReference>
<dbReference type="Gene3D" id="2.40.30.170">
    <property type="match status" value="1"/>
</dbReference>
<evidence type="ECO:0000313" key="6">
    <source>
        <dbReference type="Proteomes" id="UP000283522"/>
    </source>
</evidence>
<name>A0A418PMT7_9BACT</name>
<dbReference type="OrthoDB" id="869610at2"/>
<reference evidence="5 6" key="1">
    <citation type="submission" date="2018-09" db="EMBL/GenBank/DDBJ databases">
        <authorList>
            <person name="Wang X."/>
            <person name="Du Z."/>
        </authorList>
    </citation>
    <scope>NUCLEOTIDE SEQUENCE [LARGE SCALE GENOMIC DNA]</scope>
    <source>
        <strain evidence="5 6">N3</strain>
    </source>
</reference>
<dbReference type="SUPFAM" id="SSF111369">
    <property type="entry name" value="HlyD-like secretion proteins"/>
    <property type="match status" value="1"/>
</dbReference>
<keyword evidence="2" id="KW-0175">Coiled coil</keyword>
<dbReference type="Proteomes" id="UP000283522">
    <property type="component" value="Unassembled WGS sequence"/>
</dbReference>
<evidence type="ECO:0000259" key="4">
    <source>
        <dbReference type="Pfam" id="PF25984"/>
    </source>
</evidence>
<evidence type="ECO:0000256" key="1">
    <source>
        <dbReference type="ARBA" id="ARBA00004196"/>
    </source>
</evidence>
<sequence>MSKTSQLFSRIGPVPTLFLAAFLIFSCGKTEEEVTYPERKSLTESVYASGLVKAKDQYEAFTFASGPIQEILVDEGDTVKVGTPILQVFSDREKLGRESAQLSQSYADQSANQSRIRDLELAISLAKSKKQNDSLLLVRQRRLWAQGIGTAVELEQRELNFQNSKTAYESALLRYGDLKREVEFNSKSASKNLAISDVLVGEYILKSKIDGVVYSILKEKGEMVSPQTPLAIIGSAGEFLLELQVDEYDISKVEVDQRVMVNMDSFKEQVFEAKISRIYPIMDSKSKSFTVEAIFTKAPPKLFPNLTLEANILTQVKEETLVIPRNYLIQDDRVILENGDTVQVKVGIKTYQFAEILEGITEKTALKNPIQ</sequence>
<accession>A0A418PMT7</accession>
<dbReference type="InterPro" id="IPR058639">
    <property type="entry name" value="BSH_YknX-like"/>
</dbReference>
<gene>
    <name evidence="5" type="ORF">D0X99_18820</name>
</gene>
<proteinExistence type="predicted"/>
<dbReference type="RefSeq" id="WP_119479415.1">
    <property type="nucleotide sequence ID" value="NZ_QXML01000013.1"/>
</dbReference>
<evidence type="ECO:0000313" key="5">
    <source>
        <dbReference type="EMBL" id="RIW12566.1"/>
    </source>
</evidence>
<dbReference type="PANTHER" id="PTHR32347">
    <property type="entry name" value="EFFLUX SYSTEM COMPONENT YKNX-RELATED"/>
    <property type="match status" value="1"/>
</dbReference>
<protein>
    <submittedName>
        <fullName evidence="5">HlyD family efflux transporter periplasmic adaptor subunit</fullName>
    </submittedName>
</protein>
<dbReference type="GO" id="GO:0030313">
    <property type="term" value="C:cell envelope"/>
    <property type="evidence" value="ECO:0007669"/>
    <property type="project" value="UniProtKB-SubCell"/>
</dbReference>
<dbReference type="Pfam" id="PF25954">
    <property type="entry name" value="Beta-barrel_RND_2"/>
    <property type="match status" value="1"/>
</dbReference>
<dbReference type="AlphaFoldDB" id="A0A418PMT7"/>
<dbReference type="Pfam" id="PF25984">
    <property type="entry name" value="BSH_YknX"/>
    <property type="match status" value="1"/>
</dbReference>
<keyword evidence="6" id="KW-1185">Reference proteome</keyword>
<dbReference type="InterPro" id="IPR050465">
    <property type="entry name" value="UPF0194_transport"/>
</dbReference>
<dbReference type="InterPro" id="IPR058792">
    <property type="entry name" value="Beta-barrel_RND_2"/>
</dbReference>
<comment type="caution">
    <text evidence="5">The sequence shown here is derived from an EMBL/GenBank/DDBJ whole genome shotgun (WGS) entry which is preliminary data.</text>
</comment>
<evidence type="ECO:0000256" key="2">
    <source>
        <dbReference type="ARBA" id="ARBA00023054"/>
    </source>
</evidence>
<feature type="domain" description="CusB-like beta-barrel" evidence="3">
    <location>
        <begin position="241"/>
        <end position="312"/>
    </location>
</feature>